<reference evidence="1" key="1">
    <citation type="journal article" date="2015" name="Nature">
        <title>Complex archaea that bridge the gap between prokaryotes and eukaryotes.</title>
        <authorList>
            <person name="Spang A."/>
            <person name="Saw J.H."/>
            <person name="Jorgensen S.L."/>
            <person name="Zaremba-Niedzwiedzka K."/>
            <person name="Martijn J."/>
            <person name="Lind A.E."/>
            <person name="van Eijk R."/>
            <person name="Schleper C."/>
            <person name="Guy L."/>
            <person name="Ettema T.J."/>
        </authorList>
    </citation>
    <scope>NUCLEOTIDE SEQUENCE</scope>
</reference>
<dbReference type="AlphaFoldDB" id="A0A0F9TGY3"/>
<dbReference type="EMBL" id="LAZR01000230">
    <property type="protein sequence ID" value="KKN80500.1"/>
    <property type="molecule type" value="Genomic_DNA"/>
</dbReference>
<evidence type="ECO:0000313" key="1">
    <source>
        <dbReference type="EMBL" id="KKN80500.1"/>
    </source>
</evidence>
<protein>
    <recommendedName>
        <fullName evidence="2">ParD-like antitoxin of type II toxin-antitoxin system</fullName>
    </recommendedName>
</protein>
<organism evidence="1">
    <name type="scientific">marine sediment metagenome</name>
    <dbReference type="NCBI Taxonomy" id="412755"/>
    <lineage>
        <taxon>unclassified sequences</taxon>
        <taxon>metagenomes</taxon>
        <taxon>ecological metagenomes</taxon>
    </lineage>
</organism>
<evidence type="ECO:0008006" key="2">
    <source>
        <dbReference type="Google" id="ProtNLM"/>
    </source>
</evidence>
<dbReference type="InterPro" id="IPR021831">
    <property type="entry name" value="ParD-like"/>
</dbReference>
<gene>
    <name evidence="1" type="ORF">LCGC14_0329450</name>
</gene>
<comment type="caution">
    <text evidence="1">The sequence shown here is derived from an EMBL/GenBank/DDBJ whole genome shotgun (WGS) entry which is preliminary data.</text>
</comment>
<name>A0A0F9TGY3_9ZZZZ</name>
<proteinExistence type="predicted"/>
<accession>A0A0F9TGY3</accession>
<sequence>MAKAIKLSDELVNDATINGKAQERSAPKQIEYWAKIGKIAIENPDLPFSFIQGVLLGIEEMNAGEVSEYTFG</sequence>
<dbReference type="Pfam" id="PF11903">
    <property type="entry name" value="ParD_like"/>
    <property type="match status" value="1"/>
</dbReference>